<dbReference type="PANTHER" id="PTHR44591">
    <property type="entry name" value="STRESS RESPONSE REGULATOR PROTEIN 1"/>
    <property type="match status" value="1"/>
</dbReference>
<name>A0A1W1I0S8_9BACT</name>
<reference evidence="4 5" key="1">
    <citation type="submission" date="2017-03" db="EMBL/GenBank/DDBJ databases">
        <authorList>
            <person name="Afonso C.L."/>
            <person name="Miller P.J."/>
            <person name="Scott M.A."/>
            <person name="Spackman E."/>
            <person name="Goraichik I."/>
            <person name="Dimitrov K.M."/>
            <person name="Suarez D.L."/>
            <person name="Swayne D.E."/>
        </authorList>
    </citation>
    <scope>NUCLEOTIDE SEQUENCE [LARGE SCALE GENOMIC DNA]</scope>
    <source>
        <strain evidence="4">Genome sequencing of Nitrospira japonica strain NJ11</strain>
    </source>
</reference>
<dbReference type="OrthoDB" id="9786548at2"/>
<accession>A0A1W1I0S8</accession>
<evidence type="ECO:0000256" key="1">
    <source>
        <dbReference type="ARBA" id="ARBA00022553"/>
    </source>
</evidence>
<dbReference type="EMBL" id="LT828648">
    <property type="protein sequence ID" value="SLM46608.1"/>
    <property type="molecule type" value="Genomic_DNA"/>
</dbReference>
<dbReference type="Proteomes" id="UP000192042">
    <property type="component" value="Chromosome I"/>
</dbReference>
<evidence type="ECO:0000256" key="2">
    <source>
        <dbReference type="PROSITE-ProRule" id="PRU00169"/>
    </source>
</evidence>
<dbReference type="KEGG" id="nja:NSJP_0436"/>
<dbReference type="SMART" id="SM00448">
    <property type="entry name" value="REC"/>
    <property type="match status" value="1"/>
</dbReference>
<organism evidence="4 5">
    <name type="scientific">Nitrospira japonica</name>
    <dbReference type="NCBI Taxonomy" id="1325564"/>
    <lineage>
        <taxon>Bacteria</taxon>
        <taxon>Pseudomonadati</taxon>
        <taxon>Nitrospirota</taxon>
        <taxon>Nitrospiria</taxon>
        <taxon>Nitrospirales</taxon>
        <taxon>Nitrospiraceae</taxon>
        <taxon>Nitrospira</taxon>
    </lineage>
</organism>
<dbReference type="Gene3D" id="3.40.50.2300">
    <property type="match status" value="1"/>
</dbReference>
<evidence type="ECO:0000259" key="3">
    <source>
        <dbReference type="PROSITE" id="PS50110"/>
    </source>
</evidence>
<dbReference type="PANTHER" id="PTHR44591:SF3">
    <property type="entry name" value="RESPONSE REGULATORY DOMAIN-CONTAINING PROTEIN"/>
    <property type="match status" value="1"/>
</dbReference>
<feature type="modified residue" description="4-aspartylphosphate" evidence="2">
    <location>
        <position position="72"/>
    </location>
</feature>
<evidence type="ECO:0000313" key="5">
    <source>
        <dbReference type="Proteomes" id="UP000192042"/>
    </source>
</evidence>
<sequence>MGAEFTSGFFMPDHATNGRVLVVDDEADIRKVVRMTLQKAGYDVLEAENGEKAIETINAGENRLLLDVVICDIRMPKINGVEAIAYFRSNYPRVPLIVLTGFPDTDMATSLLRQGVVDYLVKPVEGEKLREAVARAMGQRELAHL</sequence>
<keyword evidence="5" id="KW-1185">Reference proteome</keyword>
<gene>
    <name evidence="4" type="ORF">NSJP_0436</name>
</gene>
<evidence type="ECO:0000313" key="4">
    <source>
        <dbReference type="EMBL" id="SLM46608.1"/>
    </source>
</evidence>
<dbReference type="InterPro" id="IPR050595">
    <property type="entry name" value="Bact_response_regulator"/>
</dbReference>
<dbReference type="InterPro" id="IPR001789">
    <property type="entry name" value="Sig_transdc_resp-reg_receiver"/>
</dbReference>
<dbReference type="SUPFAM" id="SSF52172">
    <property type="entry name" value="CheY-like"/>
    <property type="match status" value="1"/>
</dbReference>
<dbReference type="Pfam" id="PF00072">
    <property type="entry name" value="Response_reg"/>
    <property type="match status" value="1"/>
</dbReference>
<keyword evidence="1 2" id="KW-0597">Phosphoprotein</keyword>
<dbReference type="STRING" id="1325564.NSJP_0436"/>
<protein>
    <submittedName>
        <fullName evidence="4">Putative Response regulator, CheY-like</fullName>
    </submittedName>
</protein>
<dbReference type="AlphaFoldDB" id="A0A1W1I0S8"/>
<proteinExistence type="predicted"/>
<dbReference type="GO" id="GO:0000160">
    <property type="term" value="P:phosphorelay signal transduction system"/>
    <property type="evidence" value="ECO:0007669"/>
    <property type="project" value="InterPro"/>
</dbReference>
<feature type="domain" description="Response regulatory" evidence="3">
    <location>
        <begin position="19"/>
        <end position="137"/>
    </location>
</feature>
<dbReference type="PROSITE" id="PS50110">
    <property type="entry name" value="RESPONSE_REGULATORY"/>
    <property type="match status" value="1"/>
</dbReference>
<dbReference type="InterPro" id="IPR011006">
    <property type="entry name" value="CheY-like_superfamily"/>
</dbReference>